<protein>
    <submittedName>
        <fullName evidence="1">Uncharacterized protein</fullName>
    </submittedName>
</protein>
<keyword evidence="2" id="KW-1185">Reference proteome</keyword>
<geneLocation type="plasmid" evidence="1 2">
    <name>megaplasmid pDF308</name>
</geneLocation>
<reference evidence="1 2" key="1">
    <citation type="journal article" date="2010" name="DNA Res.">
        <title>Bacterial lifestyle in a deep-sea hydrothermal vent chimney revealed by the genome sequence of the thermophilic bacterium Deferribacter desulfuricans SSM1.</title>
        <authorList>
            <person name="Takaki Y."/>
            <person name="Shimamura S."/>
            <person name="Nakagawa S."/>
            <person name="Fukuhara Y."/>
            <person name="Horikawa H."/>
            <person name="Ankai A."/>
            <person name="Harada T."/>
            <person name="Hosoyama A."/>
            <person name="Oguchi A."/>
            <person name="Fukui S."/>
            <person name="Fujita N."/>
            <person name="Takami H."/>
            <person name="Takai K."/>
        </authorList>
    </citation>
    <scope>NUCLEOTIDE SEQUENCE [LARGE SCALE GENOMIC DNA]</scope>
    <source>
        <strain evidence="2">DSM 14783 / JCM 11476 / NBRC 101012 / SSM1</strain>
        <plasmid evidence="2">Plasmid megaplasmid pDF308</plasmid>
    </source>
</reference>
<dbReference type="RefSeq" id="WP_013009084.1">
    <property type="nucleotide sequence ID" value="NC_013940.1"/>
</dbReference>
<dbReference type="Proteomes" id="UP000001520">
    <property type="component" value="Plasmid megaplasmid pDF308"/>
</dbReference>
<sequence length="166" mass="20012">MNYKIINHSINTKPSKINIVAEDRKSFFDLLNKYMTDYLDYLIQNINNKNNKFKPIQLPIQQYTFYIQREPDNVKSVETYYNNIQNCTITLVLNYPEIHQVAFTPEIDIIKNITFKYHKKQIKNKWLNIIKKYIKTNNIKLNTLLYKEIKNNLLIINNSFFIIKNL</sequence>
<dbReference type="AlphaFoldDB" id="D3PF80"/>
<name>D3PF80_DEFDS</name>
<keyword evidence="1" id="KW-0614">Plasmid</keyword>
<evidence type="ECO:0000313" key="1">
    <source>
        <dbReference type="EMBL" id="BAI81872.1"/>
    </source>
</evidence>
<organism evidence="1 2">
    <name type="scientific">Deferribacter desulfuricans (strain DSM 14783 / JCM 11476 / NBRC 101012 / SSM1)</name>
    <dbReference type="NCBI Taxonomy" id="639282"/>
    <lineage>
        <taxon>Bacteria</taxon>
        <taxon>Pseudomonadati</taxon>
        <taxon>Deferribacterota</taxon>
        <taxon>Deferribacteres</taxon>
        <taxon>Deferribacterales</taxon>
        <taxon>Deferribacteraceae</taxon>
        <taxon>Deferribacter</taxon>
    </lineage>
</organism>
<accession>D3PF80</accession>
<dbReference type="HOGENOM" id="CLU_1600000_0_0_0"/>
<dbReference type="KEGG" id="ddf:DEFDS_P252"/>
<gene>
    <name evidence="1" type="ordered locus">DEFDS_P252</name>
</gene>
<dbReference type="EMBL" id="AP011530">
    <property type="protein sequence ID" value="BAI81872.1"/>
    <property type="molecule type" value="Genomic_DNA"/>
</dbReference>
<evidence type="ECO:0000313" key="2">
    <source>
        <dbReference type="Proteomes" id="UP000001520"/>
    </source>
</evidence>
<proteinExistence type="predicted"/>